<dbReference type="Proteomes" id="UP001157353">
    <property type="component" value="Unassembled WGS sequence"/>
</dbReference>
<name>A0ABQ6E1Y7_9GAMM</name>
<keyword evidence="2" id="KW-1185">Reference proteome</keyword>
<accession>A0ABQ6E1Y7</accession>
<protein>
    <recommendedName>
        <fullName evidence="3">DUF3047 domain-containing protein</fullName>
    </recommendedName>
</protein>
<dbReference type="InterPro" id="IPR021409">
    <property type="entry name" value="DUF3047"/>
</dbReference>
<dbReference type="Pfam" id="PF11249">
    <property type="entry name" value="DUF3047"/>
    <property type="match status" value="1"/>
</dbReference>
<dbReference type="EMBL" id="BSPQ01000010">
    <property type="protein sequence ID" value="GLS91254.1"/>
    <property type="molecule type" value="Genomic_DNA"/>
</dbReference>
<proteinExistence type="predicted"/>
<reference evidence="2" key="1">
    <citation type="journal article" date="2019" name="Int. J. Syst. Evol. Microbiol.">
        <title>The Global Catalogue of Microorganisms (GCM) 10K type strain sequencing project: providing services to taxonomists for standard genome sequencing and annotation.</title>
        <authorList>
            <consortium name="The Broad Institute Genomics Platform"/>
            <consortium name="The Broad Institute Genome Sequencing Center for Infectious Disease"/>
            <person name="Wu L."/>
            <person name="Ma J."/>
        </authorList>
    </citation>
    <scope>NUCLEOTIDE SEQUENCE [LARGE SCALE GENOMIC DNA]</scope>
    <source>
        <strain evidence="2">NBRC 103166</strain>
    </source>
</reference>
<organism evidence="1 2">
    <name type="scientific">Psychromonas marina</name>
    <dbReference type="NCBI Taxonomy" id="88364"/>
    <lineage>
        <taxon>Bacteria</taxon>
        <taxon>Pseudomonadati</taxon>
        <taxon>Pseudomonadota</taxon>
        <taxon>Gammaproteobacteria</taxon>
        <taxon>Alteromonadales</taxon>
        <taxon>Psychromonadaceae</taxon>
        <taxon>Psychromonas</taxon>
    </lineage>
</organism>
<gene>
    <name evidence="1" type="ORF">GCM10007916_23230</name>
</gene>
<evidence type="ECO:0000313" key="1">
    <source>
        <dbReference type="EMBL" id="GLS91254.1"/>
    </source>
</evidence>
<evidence type="ECO:0000313" key="2">
    <source>
        <dbReference type="Proteomes" id="UP001157353"/>
    </source>
</evidence>
<sequence length="226" mass="26051">MPLPEINLIRFIVLIFSFLITCSSASANQEEDLYIGKFSQGDLDSWQLKKFDGNTHYQIVTDEVNGKQVLMADSHNSASGLYKEQRIDLQKTPYLHWSWKTDKLYSALNENEKQGDDFVARIYIVIDGGVFFWKTRALNYVWSSTSEKHRSWKNPYTANAIMFSVESGDQNLGQWINYQRNVRNDLKVMHGIEVRYIDAVAVMTDTDNSGQHATSYYGDIYFSAKP</sequence>
<dbReference type="RefSeq" id="WP_284204374.1">
    <property type="nucleotide sequence ID" value="NZ_BSPQ01000010.1"/>
</dbReference>
<comment type="caution">
    <text evidence="1">The sequence shown here is derived from an EMBL/GenBank/DDBJ whole genome shotgun (WGS) entry which is preliminary data.</text>
</comment>
<evidence type="ECO:0008006" key="3">
    <source>
        <dbReference type="Google" id="ProtNLM"/>
    </source>
</evidence>